<dbReference type="PROSITE" id="PS51808">
    <property type="entry name" value="CHCH"/>
    <property type="match status" value="1"/>
</dbReference>
<dbReference type="SUPFAM" id="SSF47072">
    <property type="entry name" value="Cysteine alpha-hairpin motif"/>
    <property type="match status" value="1"/>
</dbReference>
<dbReference type="Proteomes" id="UP001438707">
    <property type="component" value="Unassembled WGS sequence"/>
</dbReference>
<feature type="region of interest" description="Disordered" evidence="1">
    <location>
        <begin position="73"/>
        <end position="109"/>
    </location>
</feature>
<protein>
    <recommendedName>
        <fullName evidence="4">Cytochrome c oxidase assembly protein COX19</fullName>
    </recommendedName>
</protein>
<dbReference type="PANTHER" id="PTHR47565:SF2">
    <property type="entry name" value="CYTOCHROME C OXIDASE 19-1"/>
    <property type="match status" value="1"/>
</dbReference>
<keyword evidence="3" id="KW-1185">Reference proteome</keyword>
<dbReference type="EMBL" id="JALJOS010000041">
    <property type="protein sequence ID" value="KAK9821061.1"/>
    <property type="molecule type" value="Genomic_DNA"/>
</dbReference>
<sequence length="109" mass="12029">MSAGGAFGGARGYQARAPEKGIFPLDHFGECKQVKEEYLACLKEQKGAADNCKQVAQQYLQCRMDRNLMARQEMSELGFGRSQKAEPGSAETPEERKKTGFVAGLPRKQ</sequence>
<evidence type="ECO:0008006" key="4">
    <source>
        <dbReference type="Google" id="ProtNLM"/>
    </source>
</evidence>
<gene>
    <name evidence="2" type="ORF">WJX74_007551</name>
</gene>
<comment type="caution">
    <text evidence="2">The sequence shown here is derived from an EMBL/GenBank/DDBJ whole genome shotgun (WGS) entry which is preliminary data.</text>
</comment>
<organism evidence="2 3">
    <name type="scientific">Apatococcus lobatus</name>
    <dbReference type="NCBI Taxonomy" id="904363"/>
    <lineage>
        <taxon>Eukaryota</taxon>
        <taxon>Viridiplantae</taxon>
        <taxon>Chlorophyta</taxon>
        <taxon>core chlorophytes</taxon>
        <taxon>Trebouxiophyceae</taxon>
        <taxon>Chlorellales</taxon>
        <taxon>Chlorellaceae</taxon>
        <taxon>Apatococcus</taxon>
    </lineage>
</organism>
<evidence type="ECO:0000313" key="3">
    <source>
        <dbReference type="Proteomes" id="UP001438707"/>
    </source>
</evidence>
<reference evidence="2 3" key="1">
    <citation type="journal article" date="2024" name="Nat. Commun.">
        <title>Phylogenomics reveals the evolutionary origins of lichenization in chlorophyte algae.</title>
        <authorList>
            <person name="Puginier C."/>
            <person name="Libourel C."/>
            <person name="Otte J."/>
            <person name="Skaloud P."/>
            <person name="Haon M."/>
            <person name="Grisel S."/>
            <person name="Petersen M."/>
            <person name="Berrin J.G."/>
            <person name="Delaux P.M."/>
            <person name="Dal Grande F."/>
            <person name="Keller J."/>
        </authorList>
    </citation>
    <scope>NUCLEOTIDE SEQUENCE [LARGE SCALE GENOMIC DNA]</scope>
    <source>
        <strain evidence="2 3">SAG 2145</strain>
    </source>
</reference>
<dbReference type="InterPro" id="IPR009069">
    <property type="entry name" value="Cys_alpha_HP_mot_SF"/>
</dbReference>
<evidence type="ECO:0000313" key="2">
    <source>
        <dbReference type="EMBL" id="KAK9821061.1"/>
    </source>
</evidence>
<dbReference type="PANTHER" id="PTHR47565">
    <property type="entry name" value="CYTOCHROME C OXIDASE 19-1"/>
    <property type="match status" value="1"/>
</dbReference>
<name>A0AAW1QIZ7_9CHLO</name>
<evidence type="ECO:0000256" key="1">
    <source>
        <dbReference type="SAM" id="MobiDB-lite"/>
    </source>
</evidence>
<accession>A0AAW1QIZ7</accession>
<dbReference type="AlphaFoldDB" id="A0AAW1QIZ7"/>
<proteinExistence type="predicted"/>